<evidence type="ECO:0000256" key="2">
    <source>
        <dbReference type="ARBA" id="ARBA00022490"/>
    </source>
</evidence>
<evidence type="ECO:0000256" key="6">
    <source>
        <dbReference type="ARBA" id="ARBA00022777"/>
    </source>
</evidence>
<feature type="binding site" evidence="9">
    <location>
        <position position="84"/>
    </location>
    <ligand>
        <name>substrate</name>
    </ligand>
</feature>
<dbReference type="PROSITE" id="PS01075">
    <property type="entry name" value="ACETATE_KINASE_1"/>
    <property type="match status" value="1"/>
</dbReference>
<evidence type="ECO:0000256" key="7">
    <source>
        <dbReference type="ARBA" id="ARBA00022840"/>
    </source>
</evidence>
<keyword evidence="6 9" id="KW-0418">Kinase</keyword>
<name>A0A3N2QW88_9RHOB</name>
<feature type="binding site" evidence="9">
    <location>
        <begin position="199"/>
        <end position="203"/>
    </location>
    <ligand>
        <name>ATP</name>
        <dbReference type="ChEBI" id="CHEBI:30616"/>
    </ligand>
</feature>
<dbReference type="InterPro" id="IPR004372">
    <property type="entry name" value="Ac/propionate_kinase"/>
</dbReference>
<dbReference type="GO" id="GO:0005829">
    <property type="term" value="C:cytosol"/>
    <property type="evidence" value="ECO:0007669"/>
    <property type="project" value="TreeGrafter"/>
</dbReference>
<evidence type="ECO:0000313" key="11">
    <source>
        <dbReference type="EMBL" id="ROT99399.1"/>
    </source>
</evidence>
<dbReference type="RefSeq" id="WP_123642994.1">
    <property type="nucleotide sequence ID" value="NZ_ML119087.1"/>
</dbReference>
<comment type="subunit">
    <text evidence="9">Homodimer.</text>
</comment>
<keyword evidence="3 9" id="KW-0808">Transferase</keyword>
<dbReference type="GO" id="GO:0008776">
    <property type="term" value="F:acetate kinase activity"/>
    <property type="evidence" value="ECO:0007669"/>
    <property type="project" value="UniProtKB-UniRule"/>
</dbReference>
<protein>
    <recommendedName>
        <fullName evidence="9">Acetate kinase</fullName>
        <ecNumber evidence="9">2.7.2.1</ecNumber>
    </recommendedName>
    <alternativeName>
        <fullName evidence="9">Acetokinase</fullName>
    </alternativeName>
</protein>
<comment type="cofactor">
    <cofactor evidence="9">
        <name>Mg(2+)</name>
        <dbReference type="ChEBI" id="CHEBI:18420"/>
    </cofactor>
    <cofactor evidence="9">
        <name>Mn(2+)</name>
        <dbReference type="ChEBI" id="CHEBI:29035"/>
    </cofactor>
    <text evidence="9">Mg(2+). Can also accept Mn(2+).</text>
</comment>
<feature type="active site" description="Proton donor/acceptor" evidence="9">
    <location>
        <position position="141"/>
    </location>
</feature>
<evidence type="ECO:0000256" key="1">
    <source>
        <dbReference type="ARBA" id="ARBA00008748"/>
    </source>
</evidence>
<feature type="binding site" evidence="9">
    <location>
        <position position="368"/>
    </location>
    <ligand>
        <name>Mg(2+)</name>
        <dbReference type="ChEBI" id="CHEBI:18420"/>
    </ligand>
</feature>
<dbReference type="InterPro" id="IPR000890">
    <property type="entry name" value="Aliphatic_acid_kin_short-chain"/>
</dbReference>
<keyword evidence="4 9" id="KW-0479">Metal-binding</keyword>
<dbReference type="EMBL" id="RDRB01000007">
    <property type="protein sequence ID" value="ROT99399.1"/>
    <property type="molecule type" value="Genomic_DNA"/>
</dbReference>
<evidence type="ECO:0000256" key="10">
    <source>
        <dbReference type="RuleBase" id="RU003835"/>
    </source>
</evidence>
<dbReference type="Gene3D" id="3.30.420.40">
    <property type="match status" value="2"/>
</dbReference>
<evidence type="ECO:0000256" key="3">
    <source>
        <dbReference type="ARBA" id="ARBA00022679"/>
    </source>
</evidence>
<dbReference type="GO" id="GO:0006085">
    <property type="term" value="P:acetyl-CoA biosynthetic process"/>
    <property type="evidence" value="ECO:0007669"/>
    <property type="project" value="UniProtKB-UniRule"/>
</dbReference>
<comment type="similarity">
    <text evidence="1 9 10">Belongs to the acetokinase family.</text>
</comment>
<dbReference type="InterPro" id="IPR043129">
    <property type="entry name" value="ATPase_NBD"/>
</dbReference>
<feature type="binding site" evidence="9">
    <location>
        <position position="8"/>
    </location>
    <ligand>
        <name>Mg(2+)</name>
        <dbReference type="ChEBI" id="CHEBI:18420"/>
    </ligand>
</feature>
<feature type="binding site" evidence="9">
    <location>
        <begin position="274"/>
        <end position="276"/>
    </location>
    <ligand>
        <name>ATP</name>
        <dbReference type="ChEBI" id="CHEBI:30616"/>
    </ligand>
</feature>
<comment type="caution">
    <text evidence="11">The sequence shown here is derived from an EMBL/GenBank/DDBJ whole genome shotgun (WGS) entry which is preliminary data.</text>
</comment>
<dbReference type="EC" id="2.7.2.1" evidence="9"/>
<feature type="binding site" evidence="9">
    <location>
        <begin position="319"/>
        <end position="323"/>
    </location>
    <ligand>
        <name>ATP</name>
        <dbReference type="ChEBI" id="CHEBI:30616"/>
    </ligand>
</feature>
<dbReference type="NCBIfam" id="TIGR00016">
    <property type="entry name" value="ackA"/>
    <property type="match status" value="1"/>
</dbReference>
<feature type="site" description="Transition state stabilizer" evidence="9">
    <location>
        <position position="232"/>
    </location>
</feature>
<dbReference type="InterPro" id="IPR023865">
    <property type="entry name" value="Aliphatic_acid_kinase_CS"/>
</dbReference>
<reference evidence="11 12" key="1">
    <citation type="submission" date="2018-10" db="EMBL/GenBank/DDBJ databases">
        <title>Histidinibacterium lentulum gen. nov., sp. nov., a marine bacterium from the culture broth of Picochlorum sp. 122.</title>
        <authorList>
            <person name="Wang G."/>
        </authorList>
    </citation>
    <scope>NUCLEOTIDE SEQUENCE [LARGE SCALE GENOMIC DNA]</scope>
    <source>
        <strain evidence="11 12">B17</strain>
    </source>
</reference>
<organism evidence="11 12">
    <name type="scientific">Histidinibacterium lentulum</name>
    <dbReference type="NCBI Taxonomy" id="2480588"/>
    <lineage>
        <taxon>Bacteria</taxon>
        <taxon>Pseudomonadati</taxon>
        <taxon>Pseudomonadota</taxon>
        <taxon>Alphaproteobacteria</taxon>
        <taxon>Rhodobacterales</taxon>
        <taxon>Paracoccaceae</taxon>
        <taxon>Histidinibacterium</taxon>
    </lineage>
</organism>
<evidence type="ECO:0000256" key="4">
    <source>
        <dbReference type="ARBA" id="ARBA00022723"/>
    </source>
</evidence>
<dbReference type="PANTHER" id="PTHR21060:SF21">
    <property type="entry name" value="ACETATE KINASE"/>
    <property type="match status" value="1"/>
</dbReference>
<accession>A0A3N2QW88</accession>
<keyword evidence="12" id="KW-1185">Reference proteome</keyword>
<dbReference type="OrthoDB" id="9802453at2"/>
<dbReference type="UniPathway" id="UPA00340">
    <property type="reaction ID" value="UER00458"/>
</dbReference>
<comment type="pathway">
    <text evidence="9">Metabolic intermediate biosynthesis; acetyl-CoA biosynthesis; acetyl-CoA from acetate: step 1/2.</text>
</comment>
<feature type="site" description="Transition state stabilizer" evidence="9">
    <location>
        <position position="172"/>
    </location>
</feature>
<evidence type="ECO:0000256" key="5">
    <source>
        <dbReference type="ARBA" id="ARBA00022741"/>
    </source>
</evidence>
<proteinExistence type="inferred from homology"/>
<dbReference type="HAMAP" id="MF_00020">
    <property type="entry name" value="Acetate_kinase"/>
    <property type="match status" value="1"/>
</dbReference>
<dbReference type="PIRSF" id="PIRSF000722">
    <property type="entry name" value="Acetate_prop_kin"/>
    <property type="match status" value="1"/>
</dbReference>
<evidence type="ECO:0000256" key="8">
    <source>
        <dbReference type="ARBA" id="ARBA00022842"/>
    </source>
</evidence>
<keyword evidence="7 9" id="KW-0067">ATP-binding</keyword>
<keyword evidence="8 9" id="KW-0460">Magnesium</keyword>
<feature type="binding site" evidence="9">
    <location>
        <position position="15"/>
    </location>
    <ligand>
        <name>ATP</name>
        <dbReference type="ChEBI" id="CHEBI:30616"/>
    </ligand>
</feature>
<dbReference type="PROSITE" id="PS01076">
    <property type="entry name" value="ACETATE_KINASE_2"/>
    <property type="match status" value="1"/>
</dbReference>
<dbReference type="Proteomes" id="UP000268016">
    <property type="component" value="Unassembled WGS sequence"/>
</dbReference>
<comment type="subcellular location">
    <subcellularLocation>
        <location evidence="9">Cytoplasm</location>
    </subcellularLocation>
</comment>
<comment type="function">
    <text evidence="9">Catalyzes the formation of acetyl phosphate from acetate and ATP. Can also catalyze the reverse reaction.</text>
</comment>
<dbReference type="SUPFAM" id="SSF53067">
    <property type="entry name" value="Actin-like ATPase domain"/>
    <property type="match status" value="2"/>
</dbReference>
<keyword evidence="5 9" id="KW-0547">Nucleotide-binding</keyword>
<sequence length="380" mass="39626">MAALLTLNAGSSSLKFSLWPDGVTRGAGGQVEQLGGAARLVFDGGDGEEAREIGPVDHAGALEVILDALAPALAGRRVSGVGHRIVHGGADRRGPARLTAEVVAELEALAPFAPLHQPHNLAGLRAARAVFPDAVQVGAFDTAFHRGHPWVNDTFALPREYYEAGVRRYGFHGLSYEYIAGVLAAEAPELHAGRVIVCHLGNGASMCALKGGRSVGSTMGFSALDGLPMGTRCGQIDPGVLLYLMDRRGMSAGEITALLYRESGLKGLSGITSDMRTLEASDDPRAGEAIDYFVFRLSREIGAMAAVLGGLDGLVFTGGIGENSALIRARAVERLGFLGLAVDEAANAARAREIGAGPVRILRVETDEESVIAAAVRAEV</sequence>
<comment type="catalytic activity">
    <reaction evidence="9">
        <text>acetate + ATP = acetyl phosphate + ADP</text>
        <dbReference type="Rhea" id="RHEA:11352"/>
        <dbReference type="ChEBI" id="CHEBI:22191"/>
        <dbReference type="ChEBI" id="CHEBI:30089"/>
        <dbReference type="ChEBI" id="CHEBI:30616"/>
        <dbReference type="ChEBI" id="CHEBI:456216"/>
        <dbReference type="EC" id="2.7.2.1"/>
    </reaction>
</comment>
<dbReference type="AlphaFoldDB" id="A0A3N2QW88"/>
<evidence type="ECO:0000256" key="9">
    <source>
        <dbReference type="HAMAP-Rule" id="MF_00020"/>
    </source>
</evidence>
<gene>
    <name evidence="9" type="primary">ackA</name>
    <name evidence="11" type="ORF">EAT49_14365</name>
</gene>
<dbReference type="GO" id="GO:0005524">
    <property type="term" value="F:ATP binding"/>
    <property type="evidence" value="ECO:0007669"/>
    <property type="project" value="UniProtKB-KW"/>
</dbReference>
<dbReference type="PRINTS" id="PR00471">
    <property type="entry name" value="ACETATEKNASE"/>
</dbReference>
<dbReference type="Pfam" id="PF00871">
    <property type="entry name" value="Acetate_kinase"/>
    <property type="match status" value="1"/>
</dbReference>
<evidence type="ECO:0000313" key="12">
    <source>
        <dbReference type="Proteomes" id="UP000268016"/>
    </source>
</evidence>
<dbReference type="GO" id="GO:0006083">
    <property type="term" value="P:acetate metabolic process"/>
    <property type="evidence" value="ECO:0007669"/>
    <property type="project" value="TreeGrafter"/>
</dbReference>
<keyword evidence="2 9" id="KW-0963">Cytoplasm</keyword>
<dbReference type="GO" id="GO:0000287">
    <property type="term" value="F:magnesium ion binding"/>
    <property type="evidence" value="ECO:0007669"/>
    <property type="project" value="UniProtKB-UniRule"/>
</dbReference>
<dbReference type="PANTHER" id="PTHR21060">
    <property type="entry name" value="ACETATE KINASE"/>
    <property type="match status" value="1"/>
</dbReference>